<dbReference type="EMBL" id="JACHKF010000001">
    <property type="protein sequence ID" value="MBB6564438.1"/>
    <property type="molecule type" value="Genomic_DNA"/>
</dbReference>
<evidence type="ECO:0000313" key="3">
    <source>
        <dbReference type="Proteomes" id="UP000534306"/>
    </source>
</evidence>
<evidence type="ECO:0000313" key="1">
    <source>
        <dbReference type="EMBL" id="MBB6564438.1"/>
    </source>
</evidence>
<evidence type="ECO:0000313" key="4">
    <source>
        <dbReference type="Proteomes" id="UP000553957"/>
    </source>
</evidence>
<dbReference type="Proteomes" id="UP000553957">
    <property type="component" value="Unassembled WGS sequence"/>
</dbReference>
<protein>
    <submittedName>
        <fullName evidence="2">Uncharacterized protein</fullName>
    </submittedName>
</protein>
<accession>A0A7Y4L9L6</accession>
<dbReference type="EMBL" id="JABJRC010000018">
    <property type="protein sequence ID" value="NOL45896.1"/>
    <property type="molecule type" value="Genomic_DNA"/>
</dbReference>
<evidence type="ECO:0000313" key="2">
    <source>
        <dbReference type="EMBL" id="NOL45896.1"/>
    </source>
</evidence>
<name>A0A7Y4L9L6_9ACTN</name>
<keyword evidence="3" id="KW-1185">Reference proteome</keyword>
<organism evidence="2 3">
    <name type="scientific">Kribbella sandramycini</name>
    <dbReference type="NCBI Taxonomy" id="60450"/>
    <lineage>
        <taxon>Bacteria</taxon>
        <taxon>Bacillati</taxon>
        <taxon>Actinomycetota</taxon>
        <taxon>Actinomycetes</taxon>
        <taxon>Propionibacteriales</taxon>
        <taxon>Kribbellaceae</taxon>
        <taxon>Kribbella</taxon>
    </lineage>
</organism>
<proteinExistence type="predicted"/>
<reference evidence="1 4" key="2">
    <citation type="submission" date="2020-08" db="EMBL/GenBank/DDBJ databases">
        <title>Sequencing the genomes of 1000 actinobacteria strains.</title>
        <authorList>
            <person name="Klenk H.-P."/>
        </authorList>
    </citation>
    <scope>NUCLEOTIDE SEQUENCE [LARGE SCALE GENOMIC DNA]</scope>
    <source>
        <strain evidence="1 4">DSM 15626</strain>
    </source>
</reference>
<sequence length="149" mass="16819">MTDNTAPATELRRVRVAYLIPSLSADQYETDVVLEAGDTVEDDIPAMLSVKHFSHSRDARLIRVVGVTDLDNPAPHVPGRADPIVWTEVDSDLAGKEWRCNAYPEMRISQANPNGMFWIWATNYPRPIGRNAFYDRAVAAAEKWGREHR</sequence>
<dbReference type="AlphaFoldDB" id="A0A7Y4L9L6"/>
<dbReference type="RefSeq" id="WP_171679193.1">
    <property type="nucleotide sequence ID" value="NZ_BAAAGT010000022.1"/>
</dbReference>
<comment type="caution">
    <text evidence="2">The sequence shown here is derived from an EMBL/GenBank/DDBJ whole genome shotgun (WGS) entry which is preliminary data.</text>
</comment>
<gene>
    <name evidence="1" type="ORF">HNR71_000075</name>
    <name evidence="2" type="ORF">HPO96_37190</name>
</gene>
<dbReference type="Proteomes" id="UP000534306">
    <property type="component" value="Unassembled WGS sequence"/>
</dbReference>
<reference evidence="2 3" key="1">
    <citation type="submission" date="2020-05" db="EMBL/GenBank/DDBJ databases">
        <title>Genome sequence of Kribbella sandramycini ATCC 39419.</title>
        <authorList>
            <person name="Maclea K.S."/>
            <person name="Fair J.L."/>
        </authorList>
    </citation>
    <scope>NUCLEOTIDE SEQUENCE [LARGE SCALE GENOMIC DNA]</scope>
    <source>
        <strain evidence="2 3">ATCC 39419</strain>
    </source>
</reference>